<protein>
    <submittedName>
        <fullName evidence="1">Uncharacterized protein</fullName>
    </submittedName>
</protein>
<keyword evidence="2" id="KW-1185">Reference proteome</keyword>
<sequence>MKKIEFQAIGDYELISKNEKASKLIKVTIKRELKNALLKLGYFSHCVLFTREDSEIYSYVLKIIEIKERIGEMFLEADEKLKAIKGDLIDIKPYFPCEEIAEGYKKENRQENEVFTSFLLKEIQLDNICL</sequence>
<gene>
    <name evidence="1" type="ORF">M8H41_09680</name>
</gene>
<proteinExistence type="predicted"/>
<comment type="caution">
    <text evidence="1">The sequence shown here is derived from an EMBL/GenBank/DDBJ whole genome shotgun (WGS) entry which is preliminary data.</text>
</comment>
<dbReference type="Proteomes" id="UP001176021">
    <property type="component" value="Unassembled WGS sequence"/>
</dbReference>
<evidence type="ECO:0000313" key="1">
    <source>
        <dbReference type="EMBL" id="MDO0823122.1"/>
    </source>
</evidence>
<reference evidence="1" key="1">
    <citation type="submission" date="2022-05" db="EMBL/GenBank/DDBJ databases">
        <title>Expanded diversity of anoxic marine methylotrophy in a Black Sea sulfate reducing microorganism.</title>
        <authorList>
            <person name="Fischer P.Q."/>
            <person name="Stams A.J.M."/>
            <person name="Villanueva L."/>
            <person name="Sousa D.Z."/>
        </authorList>
    </citation>
    <scope>NUCLEOTIDE SEQUENCE</scope>
    <source>
        <strain evidence="1">P130</strain>
    </source>
</reference>
<dbReference type="RefSeq" id="WP_302048634.1">
    <property type="nucleotide sequence ID" value="NZ_JAMJEV010000007.1"/>
</dbReference>
<organism evidence="1 2">
    <name type="scientific">Desulfosporosinus nitroreducens</name>
    <dbReference type="NCBI Taxonomy" id="2018668"/>
    <lineage>
        <taxon>Bacteria</taxon>
        <taxon>Bacillati</taxon>
        <taxon>Bacillota</taxon>
        <taxon>Clostridia</taxon>
        <taxon>Eubacteriales</taxon>
        <taxon>Desulfitobacteriaceae</taxon>
        <taxon>Desulfosporosinus</taxon>
    </lineage>
</organism>
<dbReference type="EMBL" id="JAMJEV010000007">
    <property type="protein sequence ID" value="MDO0823122.1"/>
    <property type="molecule type" value="Genomic_DNA"/>
</dbReference>
<evidence type="ECO:0000313" key="2">
    <source>
        <dbReference type="Proteomes" id="UP001176021"/>
    </source>
</evidence>
<accession>A0ABT8QP48</accession>
<name>A0ABT8QP48_9FIRM</name>